<name>Q6CT88_KLULA</name>
<evidence type="ECO:0000256" key="13">
    <source>
        <dbReference type="ARBA" id="ARBA00022833"/>
    </source>
</evidence>
<keyword evidence="7" id="KW-0808">Transferase</keyword>
<dbReference type="InterPro" id="IPR000306">
    <property type="entry name" value="Znf_FYVE"/>
</dbReference>
<evidence type="ECO:0000256" key="15">
    <source>
        <dbReference type="ARBA" id="ARBA00023228"/>
    </source>
</evidence>
<evidence type="ECO:0000256" key="2">
    <source>
        <dbReference type="ARBA" id="ARBA00004170"/>
    </source>
</evidence>
<keyword evidence="16" id="KW-0449">Lipoprotein</keyword>
<dbReference type="GO" id="GO:0043161">
    <property type="term" value="P:proteasome-mediated ubiquitin-dependent protein catabolic process"/>
    <property type="evidence" value="ECO:0007669"/>
    <property type="project" value="TreeGrafter"/>
</dbReference>
<dbReference type="InterPro" id="IPR001841">
    <property type="entry name" value="Znf_RING"/>
</dbReference>
<evidence type="ECO:0000256" key="16">
    <source>
        <dbReference type="ARBA" id="ARBA00023288"/>
    </source>
</evidence>
<dbReference type="InterPro" id="IPR011011">
    <property type="entry name" value="Znf_FYVE_PHD"/>
</dbReference>
<evidence type="ECO:0000256" key="3">
    <source>
        <dbReference type="ARBA" id="ARBA00004177"/>
    </source>
</evidence>
<dbReference type="HOGENOM" id="CLU_069851_0_0_1"/>
<dbReference type="OMA" id="NFCPLHD"/>
<evidence type="ECO:0000313" key="20">
    <source>
        <dbReference type="EMBL" id="CAH01702.1"/>
    </source>
</evidence>
<evidence type="ECO:0000256" key="1">
    <source>
        <dbReference type="ARBA" id="ARBA00000900"/>
    </source>
</evidence>
<dbReference type="Proteomes" id="UP000000598">
    <property type="component" value="Chromosome C"/>
</dbReference>
<dbReference type="GO" id="GO:0070936">
    <property type="term" value="P:protein K48-linked ubiquitination"/>
    <property type="evidence" value="ECO:0007669"/>
    <property type="project" value="TreeGrafter"/>
</dbReference>
<dbReference type="PROSITE" id="PS50178">
    <property type="entry name" value="ZF_FYVE"/>
    <property type="match status" value="1"/>
</dbReference>
<dbReference type="eggNOG" id="KOG1729">
    <property type="taxonomic scope" value="Eukaryota"/>
</dbReference>
<dbReference type="SUPFAM" id="SSF57850">
    <property type="entry name" value="RING/U-box"/>
    <property type="match status" value="1"/>
</dbReference>
<organism evidence="20 21">
    <name type="scientific">Kluyveromyces lactis (strain ATCC 8585 / CBS 2359 / DSM 70799 / NBRC 1267 / NRRL Y-1140 / WM37)</name>
    <name type="common">Yeast</name>
    <name type="synonym">Candida sphaerica</name>
    <dbReference type="NCBI Taxonomy" id="284590"/>
    <lineage>
        <taxon>Eukaryota</taxon>
        <taxon>Fungi</taxon>
        <taxon>Dikarya</taxon>
        <taxon>Ascomycota</taxon>
        <taxon>Saccharomycotina</taxon>
        <taxon>Saccharomycetes</taxon>
        <taxon>Saccharomycetales</taxon>
        <taxon>Saccharomycetaceae</taxon>
        <taxon>Kluyveromyces</taxon>
    </lineage>
</organism>
<dbReference type="InParanoid" id="Q6CT88"/>
<dbReference type="GO" id="GO:0061630">
    <property type="term" value="F:ubiquitin protein ligase activity"/>
    <property type="evidence" value="ECO:0007669"/>
    <property type="project" value="UniProtKB-EC"/>
</dbReference>
<dbReference type="EC" id="2.3.2.27" evidence="6"/>
<dbReference type="PROSITE" id="PS50089">
    <property type="entry name" value="ZF_RING_2"/>
    <property type="match status" value="1"/>
</dbReference>
<dbReference type="Gene3D" id="3.30.40.10">
    <property type="entry name" value="Zinc/RING finger domain, C3HC4 (zinc finger)"/>
    <property type="match status" value="2"/>
</dbReference>
<keyword evidence="9" id="KW-0479">Metal-binding</keyword>
<evidence type="ECO:0000259" key="19">
    <source>
        <dbReference type="PROSITE" id="PS50178"/>
    </source>
</evidence>
<evidence type="ECO:0000256" key="14">
    <source>
        <dbReference type="ARBA" id="ARBA00023136"/>
    </source>
</evidence>
<accession>Q6CT88</accession>
<dbReference type="AlphaFoldDB" id="Q6CT88"/>
<evidence type="ECO:0000256" key="10">
    <source>
        <dbReference type="ARBA" id="ARBA00022753"/>
    </source>
</evidence>
<dbReference type="FunCoup" id="Q6CT88">
    <property type="interactions" value="29"/>
</dbReference>
<evidence type="ECO:0000256" key="4">
    <source>
        <dbReference type="ARBA" id="ARBA00004371"/>
    </source>
</evidence>
<dbReference type="InterPro" id="IPR051878">
    <property type="entry name" value="ZNRF_ubiq-protein_ligase"/>
</dbReference>
<keyword evidence="13" id="KW-0862">Zinc</keyword>
<comment type="pathway">
    <text evidence="5">Protein modification; protein ubiquitination.</text>
</comment>
<dbReference type="InterPro" id="IPR017455">
    <property type="entry name" value="Znf_FYVE-rel"/>
</dbReference>
<evidence type="ECO:0000256" key="9">
    <source>
        <dbReference type="ARBA" id="ARBA00022723"/>
    </source>
</evidence>
<dbReference type="SMART" id="SM00064">
    <property type="entry name" value="FYVE"/>
    <property type="match status" value="1"/>
</dbReference>
<keyword evidence="10" id="KW-0967">Endosome</keyword>
<dbReference type="SMART" id="SM00184">
    <property type="entry name" value="RING"/>
    <property type="match status" value="1"/>
</dbReference>
<comment type="subcellular location">
    <subcellularLocation>
        <location evidence="3">Endosome</location>
    </subcellularLocation>
    <subcellularLocation>
        <location evidence="4">Lysosome</location>
    </subcellularLocation>
    <subcellularLocation>
        <location evidence="2">Membrane</location>
        <topology evidence="2">Peripheral membrane protein</topology>
    </subcellularLocation>
</comment>
<evidence type="ECO:0000256" key="6">
    <source>
        <dbReference type="ARBA" id="ARBA00012483"/>
    </source>
</evidence>
<dbReference type="GO" id="GO:0008270">
    <property type="term" value="F:zinc ion binding"/>
    <property type="evidence" value="ECO:0007669"/>
    <property type="project" value="UniProtKB-KW"/>
</dbReference>
<evidence type="ECO:0000256" key="17">
    <source>
        <dbReference type="PROSITE-ProRule" id="PRU00175"/>
    </source>
</evidence>
<dbReference type="Pfam" id="PF13639">
    <property type="entry name" value="zf-RING_2"/>
    <property type="match status" value="1"/>
</dbReference>
<reference evidence="20 21" key="1">
    <citation type="journal article" date="2004" name="Nature">
        <title>Genome evolution in yeasts.</title>
        <authorList>
            <consortium name="Genolevures"/>
            <person name="Dujon B."/>
            <person name="Sherman D."/>
            <person name="Fischer G."/>
            <person name="Durrens P."/>
            <person name="Casaregola S."/>
            <person name="Lafontaine I."/>
            <person name="de Montigny J."/>
            <person name="Marck C."/>
            <person name="Neuveglise C."/>
            <person name="Talla E."/>
            <person name="Goffard N."/>
            <person name="Frangeul L."/>
            <person name="Aigle M."/>
            <person name="Anthouard V."/>
            <person name="Babour A."/>
            <person name="Barbe V."/>
            <person name="Barnay S."/>
            <person name="Blanchin S."/>
            <person name="Beckerich J.M."/>
            <person name="Beyne E."/>
            <person name="Bleykasten C."/>
            <person name="Boisrame A."/>
            <person name="Boyer J."/>
            <person name="Cattolico L."/>
            <person name="Confanioleri F."/>
            <person name="de Daruvar A."/>
            <person name="Despons L."/>
            <person name="Fabre E."/>
            <person name="Fairhead C."/>
            <person name="Ferry-Dumazet H."/>
            <person name="Groppi A."/>
            <person name="Hantraye F."/>
            <person name="Hennequin C."/>
            <person name="Jauniaux N."/>
            <person name="Joyet P."/>
            <person name="Kachouri R."/>
            <person name="Kerrest A."/>
            <person name="Koszul R."/>
            <person name="Lemaire M."/>
            <person name="Lesur I."/>
            <person name="Ma L."/>
            <person name="Muller H."/>
            <person name="Nicaud J.M."/>
            <person name="Nikolski M."/>
            <person name="Oztas S."/>
            <person name="Ozier-Kalogeropoulos O."/>
            <person name="Pellenz S."/>
            <person name="Potier S."/>
            <person name="Richard G.F."/>
            <person name="Straub M.L."/>
            <person name="Suleau A."/>
            <person name="Swennene D."/>
            <person name="Tekaia F."/>
            <person name="Wesolowski-Louvel M."/>
            <person name="Westhof E."/>
            <person name="Wirth B."/>
            <person name="Zeniou-Meyer M."/>
            <person name="Zivanovic I."/>
            <person name="Bolotin-Fukuhara M."/>
            <person name="Thierry A."/>
            <person name="Bouchier C."/>
            <person name="Caudron B."/>
            <person name="Scarpelli C."/>
            <person name="Gaillardin C."/>
            <person name="Weissenbach J."/>
            <person name="Wincker P."/>
            <person name="Souciet J.L."/>
        </authorList>
    </citation>
    <scope>NUCLEOTIDE SEQUENCE [LARGE SCALE GENOMIC DNA]</scope>
    <source>
        <strain evidence="21">ATCC 8585 / CBS 2359 / DSM 70799 / NBRC 1267 / NRRL Y-1140 / WM37</strain>
    </source>
</reference>
<sequence>MTTGALVAGHVDGETMTVTGSSDNARRDRDRWRNGNISSQFVNEFGEWEKDENVTQCLSCGIKFSFLVRRHHCRCCGRIYCATCCSKFAWYDKNRVKVVLKSPAEYEMEPYRTCDSCYENLLQMKLLRTAWGEIQLPKPPRRIGNSMGSTSEINSIRSSSIRPFEFMKNQNVVENVRETESERNSPRNIHAADEDYDRCPICNFDLQVFGSEEAAQQEHVSECIRQAELAQQQHSLIGSPTYQNRMLVYQIPKNATNIQECPICFEEMAPGQKVGRLECLCVFHYHCIKSWFKKKVQKLATVNSATQDSVSMLGKNYCPFHDAVYY</sequence>
<evidence type="ECO:0000313" key="21">
    <source>
        <dbReference type="Proteomes" id="UP000000598"/>
    </source>
</evidence>
<evidence type="ECO:0000256" key="12">
    <source>
        <dbReference type="ARBA" id="ARBA00022786"/>
    </source>
</evidence>
<evidence type="ECO:0000256" key="5">
    <source>
        <dbReference type="ARBA" id="ARBA00004906"/>
    </source>
</evidence>
<dbReference type="KEGG" id="kla:KLLA0_C14542g"/>
<keyword evidence="8" id="KW-0519">Myristate</keyword>
<dbReference type="STRING" id="284590.Q6CT88"/>
<evidence type="ECO:0000256" key="11">
    <source>
        <dbReference type="ARBA" id="ARBA00022771"/>
    </source>
</evidence>
<evidence type="ECO:0000259" key="18">
    <source>
        <dbReference type="PROSITE" id="PS50089"/>
    </source>
</evidence>
<dbReference type="SUPFAM" id="SSF57903">
    <property type="entry name" value="FYVE/PHD zinc finger"/>
    <property type="match status" value="1"/>
</dbReference>
<gene>
    <name evidence="20" type="ORF">KLLA0_C14542g</name>
</gene>
<comment type="catalytic activity">
    <reaction evidence="1">
        <text>S-ubiquitinyl-[E2 ubiquitin-conjugating enzyme]-L-cysteine + [acceptor protein]-L-lysine = [E2 ubiquitin-conjugating enzyme]-L-cysteine + N(6)-ubiquitinyl-[acceptor protein]-L-lysine.</text>
        <dbReference type="EC" id="2.3.2.27"/>
    </reaction>
</comment>
<keyword evidence="14" id="KW-0472">Membrane</keyword>
<evidence type="ECO:0000256" key="8">
    <source>
        <dbReference type="ARBA" id="ARBA00022707"/>
    </source>
</evidence>
<dbReference type="PaxDb" id="284590-Q6CT88"/>
<dbReference type="CDD" id="cd16489">
    <property type="entry name" value="mRING-CH-C4HC2H_ZNRF"/>
    <property type="match status" value="1"/>
</dbReference>
<keyword evidence="11 17" id="KW-0863">Zinc-finger</keyword>
<proteinExistence type="predicted"/>
<feature type="domain" description="RING-type" evidence="18">
    <location>
        <begin position="261"/>
        <end position="322"/>
    </location>
</feature>
<dbReference type="InterPro" id="IPR013083">
    <property type="entry name" value="Znf_RING/FYVE/PHD"/>
</dbReference>
<dbReference type="GO" id="GO:0098588">
    <property type="term" value="C:bounding membrane of organelle"/>
    <property type="evidence" value="ECO:0007669"/>
    <property type="project" value="UniProtKB-ARBA"/>
</dbReference>
<dbReference type="PANTHER" id="PTHR46661:SF4">
    <property type="entry name" value="RING-TYPE DOMAIN-CONTAINING PROTEIN"/>
    <property type="match status" value="1"/>
</dbReference>
<dbReference type="Pfam" id="PF01363">
    <property type="entry name" value="FYVE"/>
    <property type="match status" value="1"/>
</dbReference>
<dbReference type="GO" id="GO:0032266">
    <property type="term" value="F:phosphatidylinositol-3-phosphate binding"/>
    <property type="evidence" value="ECO:0007669"/>
    <property type="project" value="UniProtKB-ARBA"/>
</dbReference>
<dbReference type="GO" id="GO:0005768">
    <property type="term" value="C:endosome"/>
    <property type="evidence" value="ECO:0007669"/>
    <property type="project" value="UniProtKB-SubCell"/>
</dbReference>
<keyword evidence="12" id="KW-0833">Ubl conjugation pathway</keyword>
<keyword evidence="21" id="KW-1185">Reference proteome</keyword>
<feature type="domain" description="FYVE-type" evidence="19">
    <location>
        <begin position="51"/>
        <end position="122"/>
    </location>
</feature>
<dbReference type="EMBL" id="CR382123">
    <property type="protein sequence ID" value="CAH01702.1"/>
    <property type="molecule type" value="Genomic_DNA"/>
</dbReference>
<evidence type="ECO:0000256" key="7">
    <source>
        <dbReference type="ARBA" id="ARBA00022679"/>
    </source>
</evidence>
<keyword evidence="15" id="KW-0458">Lysosome</keyword>
<dbReference type="PANTHER" id="PTHR46661">
    <property type="entry name" value="E3 UBIQUITIN-PROTEIN LIGASE ZNRF1-LIKE PROTEIN"/>
    <property type="match status" value="1"/>
</dbReference>
<protein>
    <recommendedName>
        <fullName evidence="6">RING-type E3 ubiquitin transferase</fullName>
        <ecNumber evidence="6">2.3.2.27</ecNumber>
    </recommendedName>
</protein>